<dbReference type="InterPro" id="IPR006640">
    <property type="entry name" value="SprT-like_domain"/>
</dbReference>
<feature type="compositionally biased region" description="Low complexity" evidence="1">
    <location>
        <begin position="25"/>
        <end position="36"/>
    </location>
</feature>
<proteinExistence type="predicted"/>
<evidence type="ECO:0000313" key="4">
    <source>
        <dbReference type="Proteomes" id="UP000199079"/>
    </source>
</evidence>
<dbReference type="SMART" id="SM00731">
    <property type="entry name" value="SprT"/>
    <property type="match status" value="1"/>
</dbReference>
<reference evidence="4" key="1">
    <citation type="submission" date="2016-10" db="EMBL/GenBank/DDBJ databases">
        <authorList>
            <person name="Varghese N."/>
            <person name="Submissions S."/>
        </authorList>
    </citation>
    <scope>NUCLEOTIDE SEQUENCE [LARGE SCALE GENOMIC DNA]</scope>
    <source>
        <strain evidence="4">DC30,IBRC 10041,KCTC 4046</strain>
    </source>
</reference>
<feature type="domain" description="SprT-like" evidence="2">
    <location>
        <begin position="64"/>
        <end position="209"/>
    </location>
</feature>
<evidence type="ECO:0000313" key="3">
    <source>
        <dbReference type="EMBL" id="SDX67857.1"/>
    </source>
</evidence>
<dbReference type="EMBL" id="FNPC01000001">
    <property type="protein sequence ID" value="SDX67857.1"/>
    <property type="molecule type" value="Genomic_DNA"/>
</dbReference>
<gene>
    <name evidence="3" type="ORF">SAMN05216564_10175</name>
</gene>
<dbReference type="Proteomes" id="UP000199079">
    <property type="component" value="Unassembled WGS sequence"/>
</dbReference>
<organism evidence="3 4">
    <name type="scientific">Halopenitus persicus</name>
    <dbReference type="NCBI Taxonomy" id="1048396"/>
    <lineage>
        <taxon>Archaea</taxon>
        <taxon>Methanobacteriati</taxon>
        <taxon>Methanobacteriota</taxon>
        <taxon>Stenosarchaea group</taxon>
        <taxon>Halobacteria</taxon>
        <taxon>Halobacteriales</taxon>
        <taxon>Haloferacaceae</taxon>
        <taxon>Halopenitus</taxon>
    </lineage>
</organism>
<dbReference type="Pfam" id="PF10263">
    <property type="entry name" value="SprT-like"/>
    <property type="match status" value="1"/>
</dbReference>
<dbReference type="GO" id="GO:0006950">
    <property type="term" value="P:response to stress"/>
    <property type="evidence" value="ECO:0007669"/>
    <property type="project" value="UniProtKB-ARBA"/>
</dbReference>
<sequence length="218" mass="24122">MSERPSDSGVDGGTGVGTDGDTEVETGGALDGCTDGDPGDGPRVEVGRYRIGTDATPAEFLATARVYARAVAETHDLTVSVGELEWEVSRRAKRRAGAVRHRDGEPKAVVLAWLQFRNRGWRATAATIRHELLHVHLLNERDDPSHGPAFRRLAQALGTHVRCDRFVDPTWWVRCTDCDAELARYRRSKLVKNPDHYRCGECGGRYRVVRADDADGEE</sequence>
<keyword evidence="4" id="KW-1185">Reference proteome</keyword>
<dbReference type="AlphaFoldDB" id="A0A1H3DNC8"/>
<name>A0A1H3DNC8_9EURY</name>
<evidence type="ECO:0000259" key="2">
    <source>
        <dbReference type="SMART" id="SM00731"/>
    </source>
</evidence>
<protein>
    <submittedName>
        <fullName evidence="3">SprT-like family protein</fullName>
    </submittedName>
</protein>
<evidence type="ECO:0000256" key="1">
    <source>
        <dbReference type="SAM" id="MobiDB-lite"/>
    </source>
</evidence>
<feature type="region of interest" description="Disordered" evidence="1">
    <location>
        <begin position="1"/>
        <end position="46"/>
    </location>
</feature>
<accession>A0A1H3DNC8</accession>